<accession>E4QA41</accession>
<name>E4QA41_CALH1</name>
<protein>
    <submittedName>
        <fullName evidence="1">Uncharacterized protein</fullName>
    </submittedName>
</protein>
<dbReference type="RefSeq" id="WP_013403190.1">
    <property type="nucleotide sequence ID" value="NC_014652.1"/>
</dbReference>
<dbReference type="HOGENOM" id="CLU_637251_0_0_9"/>
<dbReference type="STRING" id="632292.Calhy_1294"/>
<sequence length="457" mass="54396">MVVYWDGLGYFYGIIIFIGMPKRYKKRMIANIPSYIFLNDVFTQAGRGLKKVSYEIVNEKDGFTAKLSFTDSCEVNNIGVAFDLQEAEIFFMPRLQRGKKGLVCNNSNTQIILLRTKDSFFLLKVCGILQLDEIYLRFATKIKENLLCIGFFHSFWIDETQNSFCFQNLLPMSRIKKGSNIKIEVKVQKGSSIYDCVENFNPKLKSFEAGLNLEPANNPKYVGIVDIMKYSKIDIARRYRLSLGVPAKMLKLYFLYLPRKLINFKLSYTSSLQSSSFYYIKILSELRKSEILSLKENIELLSTKENIYFNFYNKNLMLTSIKTYYHLPYILLLYTKLCSLTGKEIKTSIERLIGEIEWHVIRNYKFFTDETLMNIEEFDRKFENGMYPNETLTIYICYELYRFLFNYYEDLSYYKTSNDLKALLFLYYDFEYEYFYKNNYSFKKEELLRINEREDRR</sequence>
<dbReference type="EMBL" id="CP002219">
    <property type="protein sequence ID" value="ADQ07013.1"/>
    <property type="molecule type" value="Genomic_DNA"/>
</dbReference>
<evidence type="ECO:0000313" key="1">
    <source>
        <dbReference type="EMBL" id="ADQ07013.1"/>
    </source>
</evidence>
<dbReference type="AlphaFoldDB" id="E4QA41"/>
<evidence type="ECO:0000313" key="2">
    <source>
        <dbReference type="Proteomes" id="UP000006890"/>
    </source>
</evidence>
<dbReference type="KEGG" id="chd:Calhy_1294"/>
<dbReference type="Proteomes" id="UP000006890">
    <property type="component" value="Chromosome"/>
</dbReference>
<dbReference type="OrthoDB" id="1715112at2"/>
<gene>
    <name evidence="1" type="ordered locus">Calhy_1294</name>
</gene>
<keyword evidence="2" id="KW-1185">Reference proteome</keyword>
<proteinExistence type="predicted"/>
<organism evidence="1 2">
    <name type="scientific">Caldicellulosiruptor hydrothermalis (strain DSM 18901 / VKM B-2411 / 108)</name>
    <dbReference type="NCBI Taxonomy" id="632292"/>
    <lineage>
        <taxon>Bacteria</taxon>
        <taxon>Bacillati</taxon>
        <taxon>Bacillota</taxon>
        <taxon>Bacillota incertae sedis</taxon>
        <taxon>Caldicellulosiruptorales</taxon>
        <taxon>Caldicellulosiruptoraceae</taxon>
        <taxon>Caldicellulosiruptor</taxon>
    </lineage>
</organism>
<reference evidence="1 2" key="2">
    <citation type="journal article" date="2011" name="J. Bacteriol.">
        <title>Complete genome sequences for the anaerobic, extremely thermophilic plant biomass-degrading bacteria Caldicellulosiruptor hydrothermalis, Caldicellulosiruptor kristjanssonii, Caldicellulosiruptor kronotskyensis, Caldicellulosiruptor owensenis, and Caldicellulosiruptor lactoaceticus.</title>
        <authorList>
            <person name="Blumer-Schuette S.E."/>
            <person name="Ozdemir I."/>
            <person name="Mistry D."/>
            <person name="Lucas S."/>
            <person name="Lapidus A."/>
            <person name="Cheng J.F."/>
            <person name="Goodwin L.A."/>
            <person name="Pitluck S."/>
            <person name="Land M.L."/>
            <person name="Hauser L.J."/>
            <person name="Woyke T."/>
            <person name="Mikhailova N."/>
            <person name="Pati A."/>
            <person name="Kyrpides N.C."/>
            <person name="Ivanova N."/>
            <person name="Detter J.C."/>
            <person name="Walston-Davenport K."/>
            <person name="Han S."/>
            <person name="Adams M.W."/>
            <person name="Kelly R.M."/>
        </authorList>
    </citation>
    <scope>NUCLEOTIDE SEQUENCE [LARGE SCALE GENOMIC DNA]</scope>
    <source>
        <strain evidence="2">DSM 18901 / VKM B-2411 / 108</strain>
    </source>
</reference>
<reference key="1">
    <citation type="submission" date="2010-09" db="EMBL/GenBank/DDBJ databases">
        <title>Complete sequence of Caldicellulosiruptor hydrothermalis 108.</title>
        <authorList>
            <consortium name="US DOE Joint Genome Institute"/>
            <person name="Lucas S."/>
            <person name="Copeland A."/>
            <person name="Lapidus A."/>
            <person name="Cheng J.-F."/>
            <person name="Bruce D."/>
            <person name="Goodwin L."/>
            <person name="Pitluck S."/>
            <person name="Davenport K."/>
            <person name="Detter J.C."/>
            <person name="Han C."/>
            <person name="Tapia R."/>
            <person name="Land M."/>
            <person name="Hauser L."/>
            <person name="Chang Y.-J."/>
            <person name="Jeffries C."/>
            <person name="Kyrpides N."/>
            <person name="Ivanova N."/>
            <person name="Mikhailova N."/>
            <person name="Blumer-Schuette S.E."/>
            <person name="Kelly R.M."/>
            <person name="Woyke T."/>
        </authorList>
    </citation>
    <scope>NUCLEOTIDE SEQUENCE</scope>
    <source>
        <strain>108</strain>
    </source>
</reference>